<feature type="non-terminal residue" evidence="1">
    <location>
        <position position="313"/>
    </location>
</feature>
<keyword evidence="2" id="KW-1185">Reference proteome</keyword>
<name>A0ACB8WL42_9TELE</name>
<evidence type="ECO:0000313" key="1">
    <source>
        <dbReference type="EMBL" id="KAI3368531.1"/>
    </source>
</evidence>
<sequence>MGLCHRPRLLPGAPIPKARLYSISSSERKAMEEYIETSLRSPASYAPHHHRPELGSSLWLLQQAKFFTKLDLQNAYHLVRIWEGDEWKTGFNTPQGHYEYLVMPFGLTNAPAVFQSFINEILCEYLNDFVFVYLDDILIFSPNLATHQRHVRQVLIRLLENQLYVKRSATDNRIHPCAFLSRKLTPAERNYDVGNKELLAVKVVLEEWRHWLEGAEQPFIVLTDHKNLQYLKSAKRLNSQQASKDSGGRLSLRTWLSTSKLALSVPGVRRRGRPGWGSSSHYRYHIDLGHTSRWTSSHGLPPSQGNTVVLTVK</sequence>
<comment type="caution">
    <text evidence="1">The sequence shown here is derived from an EMBL/GenBank/DDBJ whole genome shotgun (WGS) entry which is preliminary data.</text>
</comment>
<organism evidence="1 2">
    <name type="scientific">Scortum barcoo</name>
    <name type="common">barcoo grunter</name>
    <dbReference type="NCBI Taxonomy" id="214431"/>
    <lineage>
        <taxon>Eukaryota</taxon>
        <taxon>Metazoa</taxon>
        <taxon>Chordata</taxon>
        <taxon>Craniata</taxon>
        <taxon>Vertebrata</taxon>
        <taxon>Euteleostomi</taxon>
        <taxon>Actinopterygii</taxon>
        <taxon>Neopterygii</taxon>
        <taxon>Teleostei</taxon>
        <taxon>Neoteleostei</taxon>
        <taxon>Acanthomorphata</taxon>
        <taxon>Eupercaria</taxon>
        <taxon>Centrarchiformes</taxon>
        <taxon>Terapontoidei</taxon>
        <taxon>Terapontidae</taxon>
        <taxon>Scortum</taxon>
    </lineage>
</organism>
<proteinExistence type="predicted"/>
<accession>A0ACB8WL42</accession>
<dbReference type="Proteomes" id="UP000831701">
    <property type="component" value="Chromosome 8"/>
</dbReference>
<evidence type="ECO:0000313" key="2">
    <source>
        <dbReference type="Proteomes" id="UP000831701"/>
    </source>
</evidence>
<dbReference type="EMBL" id="CM041538">
    <property type="protein sequence ID" value="KAI3368531.1"/>
    <property type="molecule type" value="Genomic_DNA"/>
</dbReference>
<protein>
    <submittedName>
        <fullName evidence="1">Uncharacterized protein</fullName>
    </submittedName>
</protein>
<reference evidence="1" key="1">
    <citation type="submission" date="2022-04" db="EMBL/GenBank/DDBJ databases">
        <title>Jade perch genome.</title>
        <authorList>
            <person name="Chao B."/>
        </authorList>
    </citation>
    <scope>NUCLEOTIDE SEQUENCE</scope>
    <source>
        <strain evidence="1">CB-2022</strain>
    </source>
</reference>
<gene>
    <name evidence="1" type="ORF">L3Q82_025536</name>
</gene>